<protein>
    <submittedName>
        <fullName evidence="2">Uncharacterized protein</fullName>
    </submittedName>
</protein>
<dbReference type="EMBL" id="CP103840">
    <property type="protein sequence ID" value="WOB24772.1"/>
    <property type="molecule type" value="Genomic_DNA"/>
</dbReference>
<evidence type="ECO:0000256" key="1">
    <source>
        <dbReference type="SAM" id="MobiDB-lite"/>
    </source>
</evidence>
<feature type="region of interest" description="Disordered" evidence="1">
    <location>
        <begin position="1"/>
        <end position="33"/>
    </location>
</feature>
<feature type="compositionally biased region" description="Polar residues" evidence="1">
    <location>
        <begin position="1"/>
        <end position="20"/>
    </location>
</feature>
<reference evidence="2 3" key="1">
    <citation type="submission" date="2022-08" db="EMBL/GenBank/DDBJ databases">
        <title>Whole genome sequencing-based tracing of a 2022 introduction and outbreak of Xanthomonas hortorum pv. pelargonii.</title>
        <authorList>
            <person name="Iruegas-Bocardo F."/>
            <person name="Weisberg A.K."/>
            <person name="Riutta E.R."/>
            <person name="Kilday K."/>
            <person name="Bonkowski J.C."/>
            <person name="Creswell T."/>
            <person name="Daughtrey M.L."/>
            <person name="Rane K."/>
            <person name="Grunwald N.J."/>
            <person name="Chang J.H."/>
            <person name="Putnam M.L."/>
        </authorList>
    </citation>
    <scope>NUCLEOTIDE SEQUENCE [LARGE SCALE GENOMIC DNA]</scope>
    <source>
        <strain evidence="2 3">22-325</strain>
    </source>
</reference>
<evidence type="ECO:0000313" key="3">
    <source>
        <dbReference type="Proteomes" id="UP001304534"/>
    </source>
</evidence>
<sequence length="106" mass="11904">MRTDTSTASRSLPHSRSTSKGAFRGDGTASIRMGRSPVNCCPLVFTTVNLKERAKKWAYPTEKARMFESVRWTPQNVTTLMRVGGNVFAVRWMGTQLVIRVLRKGL</sequence>
<dbReference type="RefSeq" id="WP_316686292.1">
    <property type="nucleotide sequence ID" value="NZ_CP103837.1"/>
</dbReference>
<proteinExistence type="predicted"/>
<accession>A0ABZ0D3H7</accession>
<keyword evidence="3" id="KW-1185">Reference proteome</keyword>
<name>A0ABZ0D3H7_9XANT</name>
<dbReference type="GeneID" id="95584864"/>
<organism evidence="2 3">
    <name type="scientific">Xanthomonas dyei</name>
    <dbReference type="NCBI Taxonomy" id="743699"/>
    <lineage>
        <taxon>Bacteria</taxon>
        <taxon>Pseudomonadati</taxon>
        <taxon>Pseudomonadota</taxon>
        <taxon>Gammaproteobacteria</taxon>
        <taxon>Lysobacterales</taxon>
        <taxon>Lysobacteraceae</taxon>
        <taxon>Xanthomonas</taxon>
    </lineage>
</organism>
<gene>
    <name evidence="2" type="ORF">NYR99_13280</name>
</gene>
<evidence type="ECO:0000313" key="2">
    <source>
        <dbReference type="EMBL" id="WOB24772.1"/>
    </source>
</evidence>
<dbReference type="Proteomes" id="UP001304534">
    <property type="component" value="Chromosome"/>
</dbReference>